<keyword evidence="1" id="KW-0472">Membrane</keyword>
<proteinExistence type="predicted"/>
<accession>A0A1Y6EVD6</accession>
<evidence type="ECO:0000313" key="2">
    <source>
        <dbReference type="EMBL" id="SMQ64910.1"/>
    </source>
</evidence>
<organism evidence="2 3">
    <name type="scientific">Pseudidiomarina planktonica</name>
    <dbReference type="NCBI Taxonomy" id="1323738"/>
    <lineage>
        <taxon>Bacteria</taxon>
        <taxon>Pseudomonadati</taxon>
        <taxon>Pseudomonadota</taxon>
        <taxon>Gammaproteobacteria</taxon>
        <taxon>Alteromonadales</taxon>
        <taxon>Idiomarinaceae</taxon>
        <taxon>Pseudidiomarina</taxon>
    </lineage>
</organism>
<dbReference type="RefSeq" id="WP_086434243.1">
    <property type="nucleotide sequence ID" value="NZ_FXWH01000001.1"/>
</dbReference>
<dbReference type="OrthoDB" id="335985at2"/>
<keyword evidence="3" id="KW-1185">Reference proteome</keyword>
<evidence type="ECO:0000313" key="3">
    <source>
        <dbReference type="Proteomes" id="UP000194450"/>
    </source>
</evidence>
<sequence length="145" mass="17016">MTLPQRPVLIGISISILIVVVILGFFGADIQSALNRNKVQQELVERSGIYNRNTPRLLNEQVKFERTSVDDNSLRFHYTLLQPKRRQSDLIELSEDLQQQMLKNLCNSPDMVFFRQQDVEIQYDFRDTNNERLSYIKALPSRDCR</sequence>
<dbReference type="AlphaFoldDB" id="A0A1Y6EVD6"/>
<dbReference type="EMBL" id="FXWH01000001">
    <property type="protein sequence ID" value="SMQ64910.1"/>
    <property type="molecule type" value="Genomic_DNA"/>
</dbReference>
<reference evidence="3" key="1">
    <citation type="submission" date="2017-04" db="EMBL/GenBank/DDBJ databases">
        <authorList>
            <person name="Varghese N."/>
            <person name="Submissions S."/>
        </authorList>
    </citation>
    <scope>NUCLEOTIDE SEQUENCE [LARGE SCALE GENOMIC DNA]</scope>
</reference>
<evidence type="ECO:0000256" key="1">
    <source>
        <dbReference type="SAM" id="Phobius"/>
    </source>
</evidence>
<dbReference type="Gene3D" id="3.30.300.250">
    <property type="match status" value="1"/>
</dbReference>
<keyword evidence="1" id="KW-1133">Transmembrane helix</keyword>
<name>A0A1Y6EVD6_9GAMM</name>
<dbReference type="Proteomes" id="UP000194450">
    <property type="component" value="Unassembled WGS sequence"/>
</dbReference>
<keyword evidence="1" id="KW-0812">Transmembrane</keyword>
<protein>
    <submittedName>
        <fullName evidence="2">Uncharacterized protein</fullName>
    </submittedName>
</protein>
<gene>
    <name evidence="2" type="ORF">SAMN06297229_1134</name>
</gene>
<feature type="transmembrane region" description="Helical" evidence="1">
    <location>
        <begin position="6"/>
        <end position="28"/>
    </location>
</feature>